<dbReference type="EMBL" id="GGEC01089607">
    <property type="protein sequence ID" value="MBX70091.1"/>
    <property type="molecule type" value="Transcribed_RNA"/>
</dbReference>
<protein>
    <submittedName>
        <fullName evidence="1">Uncharacterized protein</fullName>
    </submittedName>
</protein>
<name>A0A2P2QT56_RHIMU</name>
<sequence>MEVQTCFTSACTFNVPITHFTCHLKSLLFRSL</sequence>
<dbReference type="AlphaFoldDB" id="A0A2P2QT56"/>
<reference evidence="1" key="1">
    <citation type="submission" date="2018-02" db="EMBL/GenBank/DDBJ databases">
        <title>Rhizophora mucronata_Transcriptome.</title>
        <authorList>
            <person name="Meera S.P."/>
            <person name="Sreeshan A."/>
            <person name="Augustine A."/>
        </authorList>
    </citation>
    <scope>NUCLEOTIDE SEQUENCE</scope>
    <source>
        <tissue evidence="1">Leaf</tissue>
    </source>
</reference>
<accession>A0A2P2QT56</accession>
<proteinExistence type="predicted"/>
<organism evidence="1">
    <name type="scientific">Rhizophora mucronata</name>
    <name type="common">Asiatic mangrove</name>
    <dbReference type="NCBI Taxonomy" id="61149"/>
    <lineage>
        <taxon>Eukaryota</taxon>
        <taxon>Viridiplantae</taxon>
        <taxon>Streptophyta</taxon>
        <taxon>Embryophyta</taxon>
        <taxon>Tracheophyta</taxon>
        <taxon>Spermatophyta</taxon>
        <taxon>Magnoliopsida</taxon>
        <taxon>eudicotyledons</taxon>
        <taxon>Gunneridae</taxon>
        <taxon>Pentapetalae</taxon>
        <taxon>rosids</taxon>
        <taxon>fabids</taxon>
        <taxon>Malpighiales</taxon>
        <taxon>Rhizophoraceae</taxon>
        <taxon>Rhizophora</taxon>
    </lineage>
</organism>
<evidence type="ECO:0000313" key="1">
    <source>
        <dbReference type="EMBL" id="MBX70091.1"/>
    </source>
</evidence>